<evidence type="ECO:0000313" key="4">
    <source>
        <dbReference type="Proteomes" id="UP001165190"/>
    </source>
</evidence>
<dbReference type="GO" id="GO:0006952">
    <property type="term" value="P:defense response"/>
    <property type="evidence" value="ECO:0007669"/>
    <property type="project" value="InterPro"/>
</dbReference>
<dbReference type="PANTHER" id="PTHR32246">
    <property type="entry name" value="INGRESSION PROTEIN FIC1"/>
    <property type="match status" value="1"/>
</dbReference>
<accession>A0A9W7LIH2</accession>
<dbReference type="EMBL" id="BSYR01000003">
    <property type="protein sequence ID" value="GMI65359.1"/>
    <property type="molecule type" value="Genomic_DNA"/>
</dbReference>
<evidence type="ECO:0000259" key="2">
    <source>
        <dbReference type="PROSITE" id="PS50004"/>
    </source>
</evidence>
<sequence>MELTPLEVNLHGAKDLKNVNIFTKMNVYAVVSVNGDRRTAQKSPVDKECGACPNWNYVLNWWLEKSSFVGMDLSSLAAPNGEKCSSSKVSISTFQLRFEATFVWEITRFPQHYAMMMTIDESIARRNHDNLVIRLKSDRVFGDKEIGTVQVPIKDLLDHNDGNGKVEYQNVSYSVRLPNGKTKGVLNFSYKFGDTFTLPSVPPPPIPECRSSSIYVDDNNNNNKYGETPVMAYLPPPTGYPGPSSGHHPPPSQGMAGYAYPPPGGYPPYGYPQGPAPGYVYPAANGGYGYPPVQQPQKSKKGGLGAGLGLGIAGGLLGGMLIGDTVDDAYEAGVEDGLDYAF</sequence>
<dbReference type="InterPro" id="IPR044750">
    <property type="entry name" value="C2_SRC2/BAP"/>
</dbReference>
<gene>
    <name evidence="3" type="ORF">HRI_000205300</name>
</gene>
<dbReference type="Pfam" id="PF00168">
    <property type="entry name" value="C2"/>
    <property type="match status" value="2"/>
</dbReference>
<dbReference type="Gene3D" id="2.60.40.150">
    <property type="entry name" value="C2 domain"/>
    <property type="match status" value="1"/>
</dbReference>
<name>A0A9W7LIH2_HIBTR</name>
<dbReference type="SUPFAM" id="SSF49562">
    <property type="entry name" value="C2 domain (Calcium/lipid-binding domain, CaLB)"/>
    <property type="match status" value="1"/>
</dbReference>
<protein>
    <submittedName>
        <fullName evidence="3">Soybean gene regulated by cold-2, SOYBEAN GENE REGULATED BY COLD-2</fullName>
    </submittedName>
</protein>
<feature type="region of interest" description="Disordered" evidence="1">
    <location>
        <begin position="237"/>
        <end position="256"/>
    </location>
</feature>
<dbReference type="Proteomes" id="UP001165190">
    <property type="component" value="Unassembled WGS sequence"/>
</dbReference>
<dbReference type="PANTHER" id="PTHR32246:SF158">
    <property type="entry name" value="C2 DOMAIN-CONTAINING PROTEIN"/>
    <property type="match status" value="1"/>
</dbReference>
<dbReference type="CDD" id="cd04051">
    <property type="entry name" value="C2_SRC2_like"/>
    <property type="match status" value="1"/>
</dbReference>
<comment type="caution">
    <text evidence="3">The sequence shown here is derived from an EMBL/GenBank/DDBJ whole genome shotgun (WGS) entry which is preliminary data.</text>
</comment>
<evidence type="ECO:0000313" key="3">
    <source>
        <dbReference type="EMBL" id="GMI65359.1"/>
    </source>
</evidence>
<dbReference type="OrthoDB" id="270970at2759"/>
<evidence type="ECO:0000256" key="1">
    <source>
        <dbReference type="SAM" id="MobiDB-lite"/>
    </source>
</evidence>
<dbReference type="PROSITE" id="PS50004">
    <property type="entry name" value="C2"/>
    <property type="match status" value="1"/>
</dbReference>
<proteinExistence type="predicted"/>
<feature type="domain" description="C2" evidence="2">
    <location>
        <begin position="1"/>
        <end position="168"/>
    </location>
</feature>
<dbReference type="InterPro" id="IPR000008">
    <property type="entry name" value="C2_dom"/>
</dbReference>
<keyword evidence="4" id="KW-1185">Reference proteome</keyword>
<reference evidence="3" key="1">
    <citation type="submission" date="2023-05" db="EMBL/GenBank/DDBJ databases">
        <title>Genome and transcriptome analyses reveal genes involved in the formation of fine ridges on petal epidermal cells in Hibiscus trionum.</title>
        <authorList>
            <person name="Koshimizu S."/>
            <person name="Masuda S."/>
            <person name="Ishii T."/>
            <person name="Shirasu K."/>
            <person name="Hoshino A."/>
            <person name="Arita M."/>
        </authorList>
    </citation>
    <scope>NUCLEOTIDE SEQUENCE</scope>
    <source>
        <strain evidence="3">Hamamatsu line</strain>
    </source>
</reference>
<organism evidence="3 4">
    <name type="scientific">Hibiscus trionum</name>
    <name type="common">Flower of an hour</name>
    <dbReference type="NCBI Taxonomy" id="183268"/>
    <lineage>
        <taxon>Eukaryota</taxon>
        <taxon>Viridiplantae</taxon>
        <taxon>Streptophyta</taxon>
        <taxon>Embryophyta</taxon>
        <taxon>Tracheophyta</taxon>
        <taxon>Spermatophyta</taxon>
        <taxon>Magnoliopsida</taxon>
        <taxon>eudicotyledons</taxon>
        <taxon>Gunneridae</taxon>
        <taxon>Pentapetalae</taxon>
        <taxon>rosids</taxon>
        <taxon>malvids</taxon>
        <taxon>Malvales</taxon>
        <taxon>Malvaceae</taxon>
        <taxon>Malvoideae</taxon>
        <taxon>Hibiscus</taxon>
    </lineage>
</organism>
<dbReference type="InterPro" id="IPR035892">
    <property type="entry name" value="C2_domain_sf"/>
</dbReference>
<dbReference type="AlphaFoldDB" id="A0A9W7LIH2"/>